<comment type="subcellular location">
    <subcellularLocation>
        <location evidence="1">Cell membrane</location>
        <topology evidence="1">Multi-pass membrane protein</topology>
    </subcellularLocation>
</comment>
<evidence type="ECO:0000256" key="6">
    <source>
        <dbReference type="ARBA" id="ARBA00022989"/>
    </source>
</evidence>
<comment type="caution">
    <text evidence="10">The sequence shown here is derived from an EMBL/GenBank/DDBJ whole genome shotgun (WGS) entry which is preliminary data.</text>
</comment>
<evidence type="ECO:0000256" key="2">
    <source>
        <dbReference type="ARBA" id="ARBA00022475"/>
    </source>
</evidence>
<keyword evidence="6 8" id="KW-1133">Transmembrane helix</keyword>
<feature type="transmembrane region" description="Helical" evidence="8">
    <location>
        <begin position="278"/>
        <end position="296"/>
    </location>
</feature>
<organism evidence="10 11">
    <name type="scientific">Candidatus Dojkabacteria bacterium</name>
    <dbReference type="NCBI Taxonomy" id="2099670"/>
    <lineage>
        <taxon>Bacteria</taxon>
        <taxon>Candidatus Dojkabacteria</taxon>
    </lineage>
</organism>
<evidence type="ECO:0000256" key="1">
    <source>
        <dbReference type="ARBA" id="ARBA00004651"/>
    </source>
</evidence>
<dbReference type="InterPro" id="IPR050297">
    <property type="entry name" value="LipidA_mod_glycosyltrf_83"/>
</dbReference>
<reference evidence="10" key="2">
    <citation type="journal article" date="2021" name="Microbiome">
        <title>Successional dynamics and alternative stable states in a saline activated sludge microbial community over 9 years.</title>
        <authorList>
            <person name="Wang Y."/>
            <person name="Ye J."/>
            <person name="Ju F."/>
            <person name="Liu L."/>
            <person name="Boyd J.A."/>
            <person name="Deng Y."/>
            <person name="Parks D.H."/>
            <person name="Jiang X."/>
            <person name="Yin X."/>
            <person name="Woodcroft B.J."/>
            <person name="Tyson G.W."/>
            <person name="Hugenholtz P."/>
            <person name="Polz M.F."/>
            <person name="Zhang T."/>
        </authorList>
    </citation>
    <scope>NUCLEOTIDE SEQUENCE</scope>
    <source>
        <strain evidence="10">HKST-UBA14</strain>
    </source>
</reference>
<dbReference type="AlphaFoldDB" id="A0A955RIY5"/>
<dbReference type="EMBL" id="JAGQLK010000007">
    <property type="protein sequence ID" value="MCA9382845.1"/>
    <property type="molecule type" value="Genomic_DNA"/>
</dbReference>
<feature type="transmembrane region" description="Helical" evidence="8">
    <location>
        <begin position="107"/>
        <end position="124"/>
    </location>
</feature>
<evidence type="ECO:0000256" key="4">
    <source>
        <dbReference type="ARBA" id="ARBA00022679"/>
    </source>
</evidence>
<keyword evidence="7 8" id="KW-0472">Membrane</keyword>
<feature type="transmembrane region" description="Helical" evidence="8">
    <location>
        <begin position="302"/>
        <end position="320"/>
    </location>
</feature>
<sequence length="495" mass="57307">MKNFFSKHKNILLLSIVAFILLRLPSFWEPNWHPDEGFYATVATSMANGKILYRDTFDHKAPLIYFTYMLGSGLGKLFYIKLLNLIFGLVGLIGFSRLVKVFSKSTAVYLASIISFTLLFGSSFREGNIANTENFFVPIVIWALVLALEYPTKIKYFISGILFAFAFQYKFHSLLDLFALCLFWLVLDPKNVVQLIKDKLVWILGGFGLVNFLVVIFLLLKGLFFDYFNAVYLFSFSYSTDNRGFVLNRLDVKLLVYLLLLIWAYWKYKKKQNISEKTFLLLILASSALFAMSLGGRNYPHYYLQLVPYASIIIGFLYVKYLQHNKLLLTGAVITIFSGLLLLHLVGGYKNAACQRQGILSPNESVFRYYYVFGKYLTGDTYTHSEYFNCIEMHIEDLQEQVADLDPEQIYIYDFIGWHYLAIGYEPPVVFLNPYHTFLSDYIAEDVIKELKANNVDMIAIRVGIDPEDGLEDLIQEDYELVSSSRYYNFYRINE</sequence>
<dbReference type="GO" id="GO:0009103">
    <property type="term" value="P:lipopolysaccharide biosynthetic process"/>
    <property type="evidence" value="ECO:0007669"/>
    <property type="project" value="UniProtKB-ARBA"/>
</dbReference>
<feature type="transmembrane region" description="Helical" evidence="8">
    <location>
        <begin position="327"/>
        <end position="347"/>
    </location>
</feature>
<dbReference type="GO" id="GO:0005886">
    <property type="term" value="C:plasma membrane"/>
    <property type="evidence" value="ECO:0007669"/>
    <property type="project" value="UniProtKB-SubCell"/>
</dbReference>
<name>A0A955RIY5_9BACT</name>
<evidence type="ECO:0000313" key="11">
    <source>
        <dbReference type="Proteomes" id="UP000783287"/>
    </source>
</evidence>
<evidence type="ECO:0000256" key="8">
    <source>
        <dbReference type="SAM" id="Phobius"/>
    </source>
</evidence>
<protein>
    <submittedName>
        <fullName evidence="10">Glycosyltransferase family 39 protein</fullName>
        <ecNumber evidence="10">2.4.-.-</ecNumber>
    </submittedName>
</protein>
<keyword evidence="5 8" id="KW-0812">Transmembrane</keyword>
<reference evidence="10" key="1">
    <citation type="submission" date="2020-04" db="EMBL/GenBank/DDBJ databases">
        <authorList>
            <person name="Zhang T."/>
        </authorList>
    </citation>
    <scope>NUCLEOTIDE SEQUENCE</scope>
    <source>
        <strain evidence="10">HKST-UBA14</strain>
    </source>
</reference>
<proteinExistence type="predicted"/>
<feature type="transmembrane region" description="Helical" evidence="8">
    <location>
        <begin position="200"/>
        <end position="225"/>
    </location>
</feature>
<feature type="transmembrane region" description="Helical" evidence="8">
    <location>
        <begin position="130"/>
        <end position="147"/>
    </location>
</feature>
<evidence type="ECO:0000256" key="3">
    <source>
        <dbReference type="ARBA" id="ARBA00022676"/>
    </source>
</evidence>
<feature type="domain" description="Glycosyltransferase RgtA/B/C/D-like" evidence="9">
    <location>
        <begin position="62"/>
        <end position="216"/>
    </location>
</feature>
<dbReference type="PANTHER" id="PTHR33908:SF11">
    <property type="entry name" value="MEMBRANE PROTEIN"/>
    <property type="match status" value="1"/>
</dbReference>
<dbReference type="EC" id="2.4.-.-" evidence="10"/>
<evidence type="ECO:0000259" key="9">
    <source>
        <dbReference type="Pfam" id="PF13231"/>
    </source>
</evidence>
<evidence type="ECO:0000256" key="5">
    <source>
        <dbReference type="ARBA" id="ARBA00022692"/>
    </source>
</evidence>
<dbReference type="Pfam" id="PF13231">
    <property type="entry name" value="PMT_2"/>
    <property type="match status" value="1"/>
</dbReference>
<keyword evidence="3 10" id="KW-0328">Glycosyltransferase</keyword>
<keyword evidence="2" id="KW-1003">Cell membrane</keyword>
<dbReference type="PANTHER" id="PTHR33908">
    <property type="entry name" value="MANNOSYLTRANSFERASE YKCB-RELATED"/>
    <property type="match status" value="1"/>
</dbReference>
<feature type="transmembrane region" description="Helical" evidence="8">
    <location>
        <begin position="245"/>
        <end position="266"/>
    </location>
</feature>
<dbReference type="InterPro" id="IPR038731">
    <property type="entry name" value="RgtA/B/C-like"/>
</dbReference>
<evidence type="ECO:0000313" key="10">
    <source>
        <dbReference type="EMBL" id="MCA9382845.1"/>
    </source>
</evidence>
<keyword evidence="4 10" id="KW-0808">Transferase</keyword>
<dbReference type="GO" id="GO:0016763">
    <property type="term" value="F:pentosyltransferase activity"/>
    <property type="evidence" value="ECO:0007669"/>
    <property type="project" value="TreeGrafter"/>
</dbReference>
<gene>
    <name evidence="10" type="ORF">KC909_00630</name>
</gene>
<dbReference type="Proteomes" id="UP000783287">
    <property type="component" value="Unassembled WGS sequence"/>
</dbReference>
<evidence type="ECO:0000256" key="7">
    <source>
        <dbReference type="ARBA" id="ARBA00023136"/>
    </source>
</evidence>
<accession>A0A955RIY5</accession>
<feature type="transmembrane region" description="Helical" evidence="8">
    <location>
        <begin position="77"/>
        <end position="95"/>
    </location>
</feature>